<dbReference type="EMBL" id="AZDX01000011">
    <property type="protein sequence ID" value="KRL07007.1"/>
    <property type="molecule type" value="Genomic_DNA"/>
</dbReference>
<organism evidence="4 5">
    <name type="scientific">Liquorilactobacillus hordei DSM 19519</name>
    <dbReference type="NCBI Taxonomy" id="1423759"/>
    <lineage>
        <taxon>Bacteria</taxon>
        <taxon>Bacillati</taxon>
        <taxon>Bacillota</taxon>
        <taxon>Bacilli</taxon>
        <taxon>Lactobacillales</taxon>
        <taxon>Lactobacillaceae</taxon>
        <taxon>Liquorilactobacillus</taxon>
    </lineage>
</organism>
<dbReference type="AlphaFoldDB" id="A0A0R1MG65"/>
<dbReference type="GO" id="GO:0003723">
    <property type="term" value="F:RNA binding"/>
    <property type="evidence" value="ECO:0007669"/>
    <property type="project" value="UniProtKB-UniRule"/>
</dbReference>
<dbReference type="InterPro" id="IPR051925">
    <property type="entry name" value="RNA-binding_domain"/>
</dbReference>
<dbReference type="Proteomes" id="UP000051448">
    <property type="component" value="Unassembled WGS sequence"/>
</dbReference>
<name>A0A0R1MG65_9LACO</name>
<dbReference type="OrthoDB" id="9797519at2"/>
<dbReference type="PROSITE" id="PS51295">
    <property type="entry name" value="CRM"/>
    <property type="match status" value="1"/>
</dbReference>
<dbReference type="InterPro" id="IPR017924">
    <property type="entry name" value="RNA-binding_YhbY"/>
</dbReference>
<comment type="caution">
    <text evidence="4">The sequence shown here is derived from an EMBL/GenBank/DDBJ whole genome shotgun (WGS) entry which is preliminary data.</text>
</comment>
<evidence type="ECO:0000313" key="5">
    <source>
        <dbReference type="Proteomes" id="UP000051448"/>
    </source>
</evidence>
<dbReference type="InterPro" id="IPR001890">
    <property type="entry name" value="RNA-binding_CRM"/>
</dbReference>
<accession>A0A0R1MG65</accession>
<sequence>MNLLSGKQKKFLKAKAHNLRPIFQVGKEGISDKWIEQIKFALDKRELIKVNVLQGSDFEASDVAEYLAENTDVIVVQVIGHVLVLYRQSAKEENRKVSTELRNI</sequence>
<dbReference type="Gene3D" id="3.30.110.60">
    <property type="entry name" value="YhbY-like"/>
    <property type="match status" value="1"/>
</dbReference>
<evidence type="ECO:0000256" key="1">
    <source>
        <dbReference type="ARBA" id="ARBA00022884"/>
    </source>
</evidence>
<reference evidence="4 5" key="1">
    <citation type="journal article" date="2015" name="Genome Announc.">
        <title>Expanding the biotechnology potential of lactobacilli through comparative genomics of 213 strains and associated genera.</title>
        <authorList>
            <person name="Sun Z."/>
            <person name="Harris H.M."/>
            <person name="McCann A."/>
            <person name="Guo C."/>
            <person name="Argimon S."/>
            <person name="Zhang W."/>
            <person name="Yang X."/>
            <person name="Jeffery I.B."/>
            <person name="Cooney J.C."/>
            <person name="Kagawa T.F."/>
            <person name="Liu W."/>
            <person name="Song Y."/>
            <person name="Salvetti E."/>
            <person name="Wrobel A."/>
            <person name="Rasinkangas P."/>
            <person name="Parkhill J."/>
            <person name="Rea M.C."/>
            <person name="O'Sullivan O."/>
            <person name="Ritari J."/>
            <person name="Douillard F.P."/>
            <person name="Paul Ross R."/>
            <person name="Yang R."/>
            <person name="Briner A.E."/>
            <person name="Felis G.E."/>
            <person name="de Vos W.M."/>
            <person name="Barrangou R."/>
            <person name="Klaenhammer T.R."/>
            <person name="Caufield P.W."/>
            <person name="Cui Y."/>
            <person name="Zhang H."/>
            <person name="O'Toole P.W."/>
        </authorList>
    </citation>
    <scope>NUCLEOTIDE SEQUENCE [LARGE SCALE GENOMIC DNA]</scope>
    <source>
        <strain evidence="4 5">DSM 19519</strain>
    </source>
</reference>
<proteinExistence type="predicted"/>
<dbReference type="NCBIfam" id="TIGR00253">
    <property type="entry name" value="RNA_bind_YhbY"/>
    <property type="match status" value="1"/>
</dbReference>
<dbReference type="GeneID" id="98311422"/>
<dbReference type="STRING" id="1423759.FC92_GL000240"/>
<dbReference type="SUPFAM" id="SSF75471">
    <property type="entry name" value="YhbY-like"/>
    <property type="match status" value="1"/>
</dbReference>
<dbReference type="PANTHER" id="PTHR40065:SF3">
    <property type="entry name" value="RNA-BINDING PROTEIN YHBY"/>
    <property type="match status" value="1"/>
</dbReference>
<dbReference type="RefSeq" id="WP_057869379.1">
    <property type="nucleotide sequence ID" value="NZ_AZDX01000011.1"/>
</dbReference>
<evidence type="ECO:0000256" key="2">
    <source>
        <dbReference type="PROSITE-ProRule" id="PRU00626"/>
    </source>
</evidence>
<dbReference type="PANTHER" id="PTHR40065">
    <property type="entry name" value="RNA-BINDING PROTEIN YHBY"/>
    <property type="match status" value="1"/>
</dbReference>
<feature type="domain" description="CRM" evidence="3">
    <location>
        <begin position="2"/>
        <end position="98"/>
    </location>
</feature>
<dbReference type="Pfam" id="PF01985">
    <property type="entry name" value="CRS1_YhbY"/>
    <property type="match status" value="1"/>
</dbReference>
<dbReference type="SMART" id="SM01103">
    <property type="entry name" value="CRS1_YhbY"/>
    <property type="match status" value="1"/>
</dbReference>
<protein>
    <submittedName>
        <fullName evidence="4">YhbY domain RNA binding protein</fullName>
    </submittedName>
</protein>
<evidence type="ECO:0000259" key="3">
    <source>
        <dbReference type="PROSITE" id="PS51295"/>
    </source>
</evidence>
<keyword evidence="1 2" id="KW-0694">RNA-binding</keyword>
<dbReference type="PATRIC" id="fig|1423759.3.peg.250"/>
<gene>
    <name evidence="4" type="ORF">FC92_GL000240</name>
</gene>
<keyword evidence="5" id="KW-1185">Reference proteome</keyword>
<evidence type="ECO:0000313" key="4">
    <source>
        <dbReference type="EMBL" id="KRL07007.1"/>
    </source>
</evidence>
<dbReference type="InterPro" id="IPR035920">
    <property type="entry name" value="YhbY-like_sf"/>
</dbReference>